<reference evidence="3" key="1">
    <citation type="submission" date="2020-01" db="EMBL/GenBank/DDBJ databases">
        <authorList>
            <consortium name="DOE Joint Genome Institute"/>
            <person name="Haridas S."/>
            <person name="Albert R."/>
            <person name="Binder M."/>
            <person name="Bloem J."/>
            <person name="Labutti K."/>
            <person name="Salamov A."/>
            <person name="Andreopoulos B."/>
            <person name="Baker S.E."/>
            <person name="Barry K."/>
            <person name="Bills G."/>
            <person name="Bluhm B.H."/>
            <person name="Cannon C."/>
            <person name="Castanera R."/>
            <person name="Culley D.E."/>
            <person name="Daum C."/>
            <person name="Ezra D."/>
            <person name="Gonzalez J.B."/>
            <person name="Henrissat B."/>
            <person name="Kuo A."/>
            <person name="Liang C."/>
            <person name="Lipzen A."/>
            <person name="Lutzoni F."/>
            <person name="Magnuson J."/>
            <person name="Mondo S."/>
            <person name="Nolan M."/>
            <person name="Ohm R."/>
            <person name="Pangilinan J."/>
            <person name="Park H.-J."/>
            <person name="Ramirez L."/>
            <person name="Alfaro M."/>
            <person name="Sun H."/>
            <person name="Tritt A."/>
            <person name="Yoshinaga Y."/>
            <person name="Zwiers L.-H."/>
            <person name="Turgeon B.G."/>
            <person name="Goodwin S.B."/>
            <person name="Spatafora J.W."/>
            <person name="Crous P.W."/>
            <person name="Grigoriev I.V."/>
        </authorList>
    </citation>
    <scope>NUCLEOTIDE SEQUENCE</scope>
    <source>
        <strain evidence="3">CBS 394.84</strain>
    </source>
</reference>
<dbReference type="AlphaFoldDB" id="A0A9P4LD77"/>
<evidence type="ECO:0000256" key="1">
    <source>
        <dbReference type="SAM" id="MobiDB-lite"/>
    </source>
</evidence>
<dbReference type="Pfam" id="PF02171">
    <property type="entry name" value="Piwi"/>
    <property type="match status" value="1"/>
</dbReference>
<dbReference type="Gene3D" id="3.30.420.10">
    <property type="entry name" value="Ribonuclease H-like superfamily/Ribonuclease H"/>
    <property type="match status" value="1"/>
</dbReference>
<proteinExistence type="predicted"/>
<dbReference type="RefSeq" id="XP_040792665.1">
    <property type="nucleotide sequence ID" value="XM_040938175.1"/>
</dbReference>
<keyword evidence="4" id="KW-1185">Reference proteome</keyword>
<name>A0A9P4LD77_9PLEO</name>
<protein>
    <recommendedName>
        <fullName evidence="2">Piwi domain-containing protein</fullName>
    </recommendedName>
</protein>
<feature type="region of interest" description="Disordered" evidence="1">
    <location>
        <begin position="220"/>
        <end position="255"/>
    </location>
</feature>
<gene>
    <name evidence="3" type="ORF">K460DRAFT_422502</name>
</gene>
<dbReference type="PROSITE" id="PS50822">
    <property type="entry name" value="PIWI"/>
    <property type="match status" value="1"/>
</dbReference>
<dbReference type="SUPFAM" id="SSF53098">
    <property type="entry name" value="Ribonuclease H-like"/>
    <property type="match status" value="1"/>
</dbReference>
<accession>A0A9P4LD77</accession>
<organism evidence="3 4">
    <name type="scientific">Cucurbitaria berberidis CBS 394.84</name>
    <dbReference type="NCBI Taxonomy" id="1168544"/>
    <lineage>
        <taxon>Eukaryota</taxon>
        <taxon>Fungi</taxon>
        <taxon>Dikarya</taxon>
        <taxon>Ascomycota</taxon>
        <taxon>Pezizomycotina</taxon>
        <taxon>Dothideomycetes</taxon>
        <taxon>Pleosporomycetidae</taxon>
        <taxon>Pleosporales</taxon>
        <taxon>Pleosporineae</taxon>
        <taxon>Cucurbitariaceae</taxon>
        <taxon>Cucurbitaria</taxon>
    </lineage>
</organism>
<feature type="domain" description="Piwi" evidence="2">
    <location>
        <begin position="703"/>
        <end position="861"/>
    </location>
</feature>
<dbReference type="SUPFAM" id="SSF101690">
    <property type="entry name" value="PAZ domain"/>
    <property type="match status" value="1"/>
</dbReference>
<feature type="compositionally biased region" description="Polar residues" evidence="1">
    <location>
        <begin position="220"/>
        <end position="229"/>
    </location>
</feature>
<dbReference type="Proteomes" id="UP000800039">
    <property type="component" value="Unassembled WGS sequence"/>
</dbReference>
<dbReference type="InterPro" id="IPR003165">
    <property type="entry name" value="Piwi"/>
</dbReference>
<dbReference type="InterPro" id="IPR036397">
    <property type="entry name" value="RNaseH_sf"/>
</dbReference>
<dbReference type="EMBL" id="ML976614">
    <property type="protein sequence ID" value="KAF1850102.1"/>
    <property type="molecule type" value="Genomic_DNA"/>
</dbReference>
<sequence>MSTPVPVPWQMEFPSSNMVCKVSYHLDRPLPTIYAVPIKVTSGVERSYIMSKRLRREAILEFEETHLKVLKINSAIQYWTGKDENDTGKKLPVDSILFLGPDKQPPVDVYGLIEKIGTEDIRVSSVRWVKNADGKPSSQPIYCTLGEAEPVMKETGTDNYWKKLDILIRNFIDATNIEGATRTRSKEILIEAMPNSISPKNHPRTKSIGKKDGATTTAVIVDVSSSPKTPTKPRAKSLANTPEKRTTQKHSEAPITSDTVVPTLATLLDNFTIKDAEMVSTLFRIKPKLDPHQENIHFELELVPGIAPGVLLSKLILSIFGRALAGQGIHQHLADIRKLLTGLVVTRDYQPITAGKVDGFEGEVQGSDLDDILTRTSPGKAGAHNSEIDLGNPFRECVIRDVKLAADVPSILRADGKHYSVVKYFQEEIGKKVQYTTLPLAQIGPNAWVPLEMLKTHHTQALHSSTLTTGLLNDVLRSNSLTDKPELFKNVTDGIINGIFSVDTRRKIISASKQKPKLHSNATDVKSVPVIADRKPIKATKGPELSIGIIYVAPETSRCKDAAEFVADVDRRIRGPVQKSKKHAQTALKTLNLDEKFYSSGSLIAIISDIKPLLLAGSRGDSAVHAFRTRKPTTILAIIDTVGRTKYDVRNIKAELHKFGDRKIGAVTHCTTRQSLGRLLDDNKAIPGYFPLGTLWRLNSMHGGQNFSIEREDLPGNTGFMVVGAHISHPGPNASQHCPSVASVVSNLNQDLTTYPGAVRIQQTLRSIETKNGRLVHHVEPKILQLEGMMVERFRAWKNKNNGLIPRVIFYRDGLDIVRNNVISTELKAVADEEMRAILKAMRAIFLDDEPSLTYILVNKRIELPYGSDMKAAFGNANIIAFSTTTGSKYEYHVMPTIGKETRVTKEHAVLTNKLNTKYQLDKQAIPSIALPVHYAQKLALRTFDYFRFAVTNQYDTVSSVLRRAKYPMTEADKNDQETTNLIKDYLFGLPGETRTGDVADADVSNRSNPWPERLDETMFYL</sequence>
<dbReference type="GO" id="GO:0003676">
    <property type="term" value="F:nucleic acid binding"/>
    <property type="evidence" value="ECO:0007669"/>
    <property type="project" value="InterPro"/>
</dbReference>
<comment type="caution">
    <text evidence="3">The sequence shown here is derived from an EMBL/GenBank/DDBJ whole genome shotgun (WGS) entry which is preliminary data.</text>
</comment>
<dbReference type="InterPro" id="IPR036085">
    <property type="entry name" value="PAZ_dom_sf"/>
</dbReference>
<dbReference type="OrthoDB" id="3800893at2759"/>
<evidence type="ECO:0000259" key="2">
    <source>
        <dbReference type="PROSITE" id="PS50822"/>
    </source>
</evidence>
<evidence type="ECO:0000313" key="4">
    <source>
        <dbReference type="Proteomes" id="UP000800039"/>
    </source>
</evidence>
<evidence type="ECO:0000313" key="3">
    <source>
        <dbReference type="EMBL" id="KAF1850102.1"/>
    </source>
</evidence>
<dbReference type="GeneID" id="63855425"/>
<feature type="compositionally biased region" description="Basic and acidic residues" evidence="1">
    <location>
        <begin position="242"/>
        <end position="252"/>
    </location>
</feature>
<dbReference type="Gene3D" id="2.170.260.10">
    <property type="entry name" value="paz domain"/>
    <property type="match status" value="1"/>
</dbReference>
<dbReference type="PANTHER" id="PTHR22891">
    <property type="entry name" value="EUKARYOTIC TRANSLATION INITIATION FACTOR 2C"/>
    <property type="match status" value="1"/>
</dbReference>
<dbReference type="SMART" id="SM00950">
    <property type="entry name" value="Piwi"/>
    <property type="match status" value="1"/>
</dbReference>
<dbReference type="InterPro" id="IPR012337">
    <property type="entry name" value="RNaseH-like_sf"/>
</dbReference>